<dbReference type="EMBL" id="CP061510">
    <property type="protein sequence ID" value="QSB44220.1"/>
    <property type="molecule type" value="Genomic_DNA"/>
</dbReference>
<dbReference type="RefSeq" id="WP_205441578.1">
    <property type="nucleotide sequence ID" value="NZ_CP061510.1"/>
</dbReference>
<evidence type="ECO:0000259" key="3">
    <source>
        <dbReference type="Pfam" id="PF13400"/>
    </source>
</evidence>
<keyword evidence="2" id="KW-0812">Transmembrane</keyword>
<name>A0ABX7K7L1_9SPHN</name>
<organism evidence="4 5">
    <name type="scientific">Tsuneonella flava</name>
    <dbReference type="NCBI Taxonomy" id="2055955"/>
    <lineage>
        <taxon>Bacteria</taxon>
        <taxon>Pseudomonadati</taxon>
        <taxon>Pseudomonadota</taxon>
        <taxon>Alphaproteobacteria</taxon>
        <taxon>Sphingomonadales</taxon>
        <taxon>Erythrobacteraceae</taxon>
        <taxon>Tsuneonella</taxon>
    </lineage>
</organism>
<gene>
    <name evidence="4" type="ORF">IDJ81_12935</name>
</gene>
<feature type="region of interest" description="Disordered" evidence="1">
    <location>
        <begin position="266"/>
        <end position="299"/>
    </location>
</feature>
<reference evidence="4 5" key="1">
    <citation type="submission" date="2020-09" db="EMBL/GenBank/DDBJ databases">
        <title>Complete genome sequence of altererythrobacter flavus SS-21NJ, isolated from Dongying oil sludge in Shandong province.</title>
        <authorList>
            <person name="Sun S."/>
            <person name="Zhang Z."/>
        </authorList>
    </citation>
    <scope>NUCLEOTIDE SEQUENCE [LARGE SCALE GENOMIC DNA]</scope>
    <source>
        <strain evidence="4 5">SS-21NJ</strain>
    </source>
</reference>
<dbReference type="InterPro" id="IPR036465">
    <property type="entry name" value="vWFA_dom_sf"/>
</dbReference>
<keyword evidence="5" id="KW-1185">Reference proteome</keyword>
<evidence type="ECO:0000256" key="1">
    <source>
        <dbReference type="SAM" id="MobiDB-lite"/>
    </source>
</evidence>
<proteinExistence type="predicted"/>
<dbReference type="SUPFAM" id="SSF53300">
    <property type="entry name" value="vWA-like"/>
    <property type="match status" value="1"/>
</dbReference>
<feature type="compositionally biased region" description="Polar residues" evidence="1">
    <location>
        <begin position="278"/>
        <end position="299"/>
    </location>
</feature>
<sequence length="661" mass="73199">MTTRIKQTRAITVDQSGSLLPIGALGLLILAGLIGGGVDMSRAYKAQTRLQAACDAGVLAGRKAVMTKGFDDFAKDEAKAYFQNNFNSAEQDAVGTVFTPKSDDDGNTIEGVASTNISSVIMQIFGFKTLAVSVSCSASMGVGNSDVTMVLDSTGSMDNRIGWSGDKKIDMLRDAMKNFYDTVQKSVSGSNARVRYAFVPYSSSINVGHLLYDKNPNWLVDDYWVQSRKPQYERIFDHWGDPVFSNQTGESSESIDSTQYYSSTEHKNRNDCKASLPADTNWQNSGGTTTNTDPPSVNSAGQLVTTTTTAQKQTRKSYTCEERTSGAWWWTKKYYVAVVLNYSRYLYDHVYKIQDPVYVDGPNQVGWTYQRLKYDVRDYKAFKTVTTKTGEDYWHKAVDVSSKWEGCIEERKTVPASEFGFEKSIGITPSDALDLNIDAVPDPSDDNTRWAPMWPEVAYRRTVKEDSNTPTSADVSSYGQPQKPYRTYCPYKSQLLKTMSKSDFYDYADSLIAEGSTYHDLGILWGARVSSPQGIFADTVNQPPANGGNVSRHMIFMTDGAMVPNVEIQSAYGIEYLDRRVTGHDGNSVLTARHTSRFLTVCQAVKAKGIRLWVIAFSTGLTNDLSNCASDNSAFTANDADELNHAFQEIAKQVGELRVTQ</sequence>
<dbReference type="Pfam" id="PF13400">
    <property type="entry name" value="Tad"/>
    <property type="match status" value="1"/>
</dbReference>
<dbReference type="Proteomes" id="UP000663637">
    <property type="component" value="Chromosome"/>
</dbReference>
<keyword evidence="2" id="KW-0472">Membrane</keyword>
<keyword evidence="2" id="KW-1133">Transmembrane helix</keyword>
<dbReference type="InterPro" id="IPR028087">
    <property type="entry name" value="Tad_N"/>
</dbReference>
<feature type="transmembrane region" description="Helical" evidence="2">
    <location>
        <begin position="20"/>
        <end position="38"/>
    </location>
</feature>
<accession>A0ABX7K7L1</accession>
<feature type="domain" description="Putative Flp pilus-assembly TadG-like N-terminal" evidence="3">
    <location>
        <begin position="17"/>
        <end position="61"/>
    </location>
</feature>
<evidence type="ECO:0000313" key="5">
    <source>
        <dbReference type="Proteomes" id="UP000663637"/>
    </source>
</evidence>
<evidence type="ECO:0000313" key="4">
    <source>
        <dbReference type="EMBL" id="QSB44220.1"/>
    </source>
</evidence>
<evidence type="ECO:0000256" key="2">
    <source>
        <dbReference type="SAM" id="Phobius"/>
    </source>
</evidence>
<dbReference type="Gene3D" id="3.40.50.410">
    <property type="entry name" value="von Willebrand factor, type A domain"/>
    <property type="match status" value="2"/>
</dbReference>
<protein>
    <submittedName>
        <fullName evidence="4">VWA domain-containing protein</fullName>
    </submittedName>
</protein>